<protein>
    <submittedName>
        <fullName evidence="4">Phosphate/phosphite/phosphonate ABC transporter substrate-binding protein</fullName>
    </submittedName>
</protein>
<accession>A0ABY7TF06</accession>
<evidence type="ECO:0000313" key="4">
    <source>
        <dbReference type="EMBL" id="WCT14616.1"/>
    </source>
</evidence>
<name>A0ABY7TF06_9SPHI</name>
<organism evidence="4 5">
    <name type="scientific">Mucilaginibacter jinjuensis</name>
    <dbReference type="NCBI Taxonomy" id="1176721"/>
    <lineage>
        <taxon>Bacteria</taxon>
        <taxon>Pseudomonadati</taxon>
        <taxon>Bacteroidota</taxon>
        <taxon>Sphingobacteriia</taxon>
        <taxon>Sphingobacteriales</taxon>
        <taxon>Sphingobacteriaceae</taxon>
        <taxon>Mucilaginibacter</taxon>
    </lineage>
</organism>
<evidence type="ECO:0000313" key="5">
    <source>
        <dbReference type="Proteomes" id="UP001216139"/>
    </source>
</evidence>
<dbReference type="EMBL" id="CP117167">
    <property type="protein sequence ID" value="WCT14616.1"/>
    <property type="molecule type" value="Genomic_DNA"/>
</dbReference>
<dbReference type="Gene3D" id="3.40.190.10">
    <property type="entry name" value="Periplasmic binding protein-like II"/>
    <property type="match status" value="2"/>
</dbReference>
<dbReference type="PROSITE" id="PS51257">
    <property type="entry name" value="PROKAR_LIPOPROTEIN"/>
    <property type="match status" value="1"/>
</dbReference>
<dbReference type="PANTHER" id="PTHR35841">
    <property type="entry name" value="PHOSPHONATES-BINDING PERIPLASMIC PROTEIN"/>
    <property type="match status" value="1"/>
</dbReference>
<comment type="similarity">
    <text evidence="1">Belongs to the phosphate/phosphite/phosphonate binding protein family.</text>
</comment>
<dbReference type="Proteomes" id="UP001216139">
    <property type="component" value="Chromosome"/>
</dbReference>
<evidence type="ECO:0000256" key="2">
    <source>
        <dbReference type="ARBA" id="ARBA00022729"/>
    </source>
</evidence>
<feature type="signal peptide" evidence="3">
    <location>
        <begin position="1"/>
        <end position="18"/>
    </location>
</feature>
<dbReference type="PANTHER" id="PTHR35841:SF1">
    <property type="entry name" value="PHOSPHONATES-BINDING PERIPLASMIC PROTEIN"/>
    <property type="match status" value="1"/>
</dbReference>
<keyword evidence="2 3" id="KW-0732">Signal</keyword>
<dbReference type="Pfam" id="PF12974">
    <property type="entry name" value="Phosphonate-bd"/>
    <property type="match status" value="1"/>
</dbReference>
<dbReference type="NCBIfam" id="TIGR01098">
    <property type="entry name" value="3A0109s03R"/>
    <property type="match status" value="1"/>
</dbReference>
<dbReference type="SUPFAM" id="SSF53850">
    <property type="entry name" value="Periplasmic binding protein-like II"/>
    <property type="match status" value="1"/>
</dbReference>
<gene>
    <name evidence="4" type="ORF">PQO05_11785</name>
</gene>
<feature type="chain" id="PRO_5046959131" evidence="3">
    <location>
        <begin position="19"/>
        <end position="309"/>
    </location>
</feature>
<dbReference type="InterPro" id="IPR005770">
    <property type="entry name" value="PhnD"/>
</dbReference>
<dbReference type="RefSeq" id="WP_273633112.1">
    <property type="nucleotide sequence ID" value="NZ_CP117167.1"/>
</dbReference>
<sequence>MKNFLIICLCLALGFALTGCGDKTALDSNGVPKTLVIACYNGGIPGLFKTKLEPTRLYLEKQLGIPVEFQFTNDYTAVIEAINAKKVHMAYLSPFSYILASQKHSITPIVAIGADGKPTMYHSIIITNKNTGLKNMDDVKRRAKSLSLCFADPASTSGHLIPAAYLTTIGLDPEKNSFKETMFAGSHPATVLTVKSGKVDLGCTTSEYGVDVLVRMNMVKKDDLVVLWQSDPIVASPIVVRNDLNPAFAKKIQDAYLNMAQKDPKAFLSFIKVFVADPGKHSYMPVSDSLYNGLRKIAAGIKNLALIKQ</sequence>
<evidence type="ECO:0000256" key="3">
    <source>
        <dbReference type="SAM" id="SignalP"/>
    </source>
</evidence>
<reference evidence="4 5" key="1">
    <citation type="submission" date="2023-02" db="EMBL/GenBank/DDBJ databases">
        <title>Genome sequence of Mucilaginibacter jinjuensis strain KACC 16571.</title>
        <authorList>
            <person name="Kim S."/>
            <person name="Heo J."/>
            <person name="Kwon S.-W."/>
        </authorList>
    </citation>
    <scope>NUCLEOTIDE SEQUENCE [LARGE SCALE GENOMIC DNA]</scope>
    <source>
        <strain evidence="4 5">KACC 16571</strain>
    </source>
</reference>
<proteinExistence type="inferred from homology"/>
<keyword evidence="5" id="KW-1185">Reference proteome</keyword>
<evidence type="ECO:0000256" key="1">
    <source>
        <dbReference type="ARBA" id="ARBA00007162"/>
    </source>
</evidence>
<dbReference type="CDD" id="cd01071">
    <property type="entry name" value="PBP2_PhnD_like"/>
    <property type="match status" value="1"/>
</dbReference>